<organism evidence="1 2">
    <name type="scientific">Photobacterium ganghwense</name>
    <dbReference type="NCBI Taxonomy" id="320778"/>
    <lineage>
        <taxon>Bacteria</taxon>
        <taxon>Pseudomonadati</taxon>
        <taxon>Pseudomonadota</taxon>
        <taxon>Gammaproteobacteria</taxon>
        <taxon>Vibrionales</taxon>
        <taxon>Vibrionaceae</taxon>
        <taxon>Photobacterium</taxon>
    </lineage>
</organism>
<dbReference type="STRING" id="320778.ABT57_08725"/>
<accession>A0A0J1HG30</accession>
<gene>
    <name evidence="1" type="ORF">ABT57_08725</name>
</gene>
<dbReference type="PIRSF" id="PIRSF028139">
    <property type="entry name" value="DOPA-diox_rel_Mll2280"/>
    <property type="match status" value="1"/>
</dbReference>
<evidence type="ECO:0000313" key="2">
    <source>
        <dbReference type="Proteomes" id="UP000035909"/>
    </source>
</evidence>
<dbReference type="EMBL" id="LDOU01000006">
    <property type="protein sequence ID" value="KLV10591.1"/>
    <property type="molecule type" value="Genomic_DNA"/>
</dbReference>
<sequence>MYHAHIYFELEQQALASRIHELIRTSRSDITAIFPLVNRLVGPHTKPMFEVHFNDNRHGFIEWLDAHREGLSVLIHPVTPDELADHTLHAKWLGEVLPIKEEIF</sequence>
<comment type="caution">
    <text evidence="1">The sequence shown here is derived from an EMBL/GenBank/DDBJ whole genome shotgun (WGS) entry which is preliminary data.</text>
</comment>
<dbReference type="InterPro" id="IPR014980">
    <property type="entry name" value="DOPA_dioxygen"/>
</dbReference>
<dbReference type="PANTHER" id="PTHR36423">
    <property type="entry name" value="AFR070WP"/>
    <property type="match status" value="1"/>
</dbReference>
<dbReference type="Gene3D" id="3.30.70.1240">
    <property type="entry name" value="DOPA-like domains"/>
    <property type="match status" value="1"/>
</dbReference>
<keyword evidence="2" id="KW-1185">Reference proteome</keyword>
<protein>
    <recommendedName>
        <fullName evidence="3">4,5-dioxygenase</fullName>
    </recommendedName>
</protein>
<proteinExistence type="predicted"/>
<evidence type="ECO:0000313" key="1">
    <source>
        <dbReference type="EMBL" id="KLV10591.1"/>
    </source>
</evidence>
<name>A0A0J1HG30_9GAMM</name>
<dbReference type="AlphaFoldDB" id="A0A0J1HG30"/>
<evidence type="ECO:0008006" key="3">
    <source>
        <dbReference type="Google" id="ProtNLM"/>
    </source>
</evidence>
<dbReference type="InterPro" id="IPR023389">
    <property type="entry name" value="DOPA-like_sf"/>
</dbReference>
<dbReference type="SUPFAM" id="SSF143410">
    <property type="entry name" value="DOPA-like"/>
    <property type="match status" value="1"/>
</dbReference>
<dbReference type="OrthoDB" id="572228at2"/>
<dbReference type="Proteomes" id="UP000035909">
    <property type="component" value="Unassembled WGS sequence"/>
</dbReference>
<dbReference type="Pfam" id="PF08883">
    <property type="entry name" value="DOPA_dioxygen"/>
    <property type="match status" value="1"/>
</dbReference>
<dbReference type="PATRIC" id="fig|320778.3.peg.1893"/>
<dbReference type="RefSeq" id="WP_047884756.1">
    <property type="nucleotide sequence ID" value="NZ_CP071326.1"/>
</dbReference>
<dbReference type="PANTHER" id="PTHR36423:SF2">
    <property type="entry name" value="AFR070WP"/>
    <property type="match status" value="1"/>
</dbReference>
<reference evidence="1 2" key="1">
    <citation type="submission" date="2015-05" db="EMBL/GenBank/DDBJ databases">
        <title>Photobacterium galathea sp. nov.</title>
        <authorList>
            <person name="Machado H."/>
            <person name="Gram L."/>
        </authorList>
    </citation>
    <scope>NUCLEOTIDE SEQUENCE [LARGE SCALE GENOMIC DNA]</scope>
    <source>
        <strain evidence="1 2">DSM 22954</strain>
    </source>
</reference>